<dbReference type="Proteomes" id="UP000698173">
    <property type="component" value="Unassembled WGS sequence"/>
</dbReference>
<evidence type="ECO:0000313" key="3">
    <source>
        <dbReference type="Proteomes" id="UP000698173"/>
    </source>
</evidence>
<dbReference type="Gene3D" id="3.40.50.1820">
    <property type="entry name" value="alpha/beta hydrolase"/>
    <property type="match status" value="1"/>
</dbReference>
<evidence type="ECO:0000313" key="2">
    <source>
        <dbReference type="EMBL" id="HJF30291.1"/>
    </source>
</evidence>
<sequence>MKVKLLTIKAISFLLPYNLIKEMEMLSMLNEEKNGLESIKINGFEITYDIHGNAEGPILLLLSGWCQDHRLFDQVVHLLAEQHKVIRMNWRGHTDPLCRVGDFCAKDQADDVIAVLNALDIKQVIPISTSHGGWANMEITERLGTDRVPQSVVIDWIMTEAGEGFIKDLQDMQDPEQWFSGRQNIFNHWQGVSTNRAVKDHLNKEMASFGYDMWERSCRVIESSYQKWGSPLERMAALKEKRPIVHIYSQAATDSYEELQSEFSAQHTWFDFKVITGETHFPTLESPEKIAEHIKEYLSIPNLI</sequence>
<dbReference type="SUPFAM" id="SSF53474">
    <property type="entry name" value="alpha/beta-Hydrolases"/>
    <property type="match status" value="1"/>
</dbReference>
<dbReference type="AlphaFoldDB" id="A0A921FWG0"/>
<reference evidence="2" key="2">
    <citation type="submission" date="2021-09" db="EMBL/GenBank/DDBJ databases">
        <authorList>
            <person name="Gilroy R."/>
        </authorList>
    </citation>
    <scope>NUCLEOTIDE SEQUENCE</scope>
    <source>
        <strain evidence="2">CHK171-7178</strain>
    </source>
</reference>
<accession>A0A921FWG0</accession>
<comment type="caution">
    <text evidence="2">The sequence shown here is derived from an EMBL/GenBank/DDBJ whole genome shotgun (WGS) entry which is preliminary data.</text>
</comment>
<organism evidence="2 3">
    <name type="scientific">Sporosarcina psychrophila</name>
    <name type="common">Bacillus psychrophilus</name>
    <dbReference type="NCBI Taxonomy" id="1476"/>
    <lineage>
        <taxon>Bacteria</taxon>
        <taxon>Bacillati</taxon>
        <taxon>Bacillota</taxon>
        <taxon>Bacilli</taxon>
        <taxon>Bacillales</taxon>
        <taxon>Caryophanaceae</taxon>
        <taxon>Sporosarcina</taxon>
    </lineage>
</organism>
<dbReference type="Pfam" id="PF12697">
    <property type="entry name" value="Abhydrolase_6"/>
    <property type="match status" value="1"/>
</dbReference>
<feature type="domain" description="AB hydrolase-1" evidence="1">
    <location>
        <begin position="59"/>
        <end position="292"/>
    </location>
</feature>
<proteinExistence type="predicted"/>
<dbReference type="GO" id="GO:0016020">
    <property type="term" value="C:membrane"/>
    <property type="evidence" value="ECO:0007669"/>
    <property type="project" value="TreeGrafter"/>
</dbReference>
<name>A0A921FWG0_SPOPS</name>
<gene>
    <name evidence="2" type="ORF">K8V56_00755</name>
</gene>
<dbReference type="EMBL" id="DYWT01000011">
    <property type="protein sequence ID" value="HJF30291.1"/>
    <property type="molecule type" value="Genomic_DNA"/>
</dbReference>
<dbReference type="Gene3D" id="1.10.210.20">
    <property type="match status" value="1"/>
</dbReference>
<protein>
    <submittedName>
        <fullName evidence="2">Alpha/beta hydrolase</fullName>
    </submittedName>
</protein>
<dbReference type="InterPro" id="IPR050266">
    <property type="entry name" value="AB_hydrolase_sf"/>
</dbReference>
<reference evidence="2" key="1">
    <citation type="journal article" date="2021" name="PeerJ">
        <title>Extensive microbial diversity within the chicken gut microbiome revealed by metagenomics and culture.</title>
        <authorList>
            <person name="Gilroy R."/>
            <person name="Ravi A."/>
            <person name="Getino M."/>
            <person name="Pursley I."/>
            <person name="Horton D.L."/>
            <person name="Alikhan N.F."/>
            <person name="Baker D."/>
            <person name="Gharbi K."/>
            <person name="Hall N."/>
            <person name="Watson M."/>
            <person name="Adriaenssens E.M."/>
            <person name="Foster-Nyarko E."/>
            <person name="Jarju S."/>
            <person name="Secka A."/>
            <person name="Antonio M."/>
            <person name="Oren A."/>
            <person name="Chaudhuri R.R."/>
            <person name="La Ragione R."/>
            <person name="Hildebrand F."/>
            <person name="Pallen M.J."/>
        </authorList>
    </citation>
    <scope>NUCLEOTIDE SEQUENCE</scope>
    <source>
        <strain evidence="2">CHK171-7178</strain>
    </source>
</reference>
<dbReference type="PANTHER" id="PTHR43798">
    <property type="entry name" value="MONOACYLGLYCEROL LIPASE"/>
    <property type="match status" value="1"/>
</dbReference>
<dbReference type="InterPro" id="IPR000073">
    <property type="entry name" value="AB_hydrolase_1"/>
</dbReference>
<evidence type="ECO:0000259" key="1">
    <source>
        <dbReference type="Pfam" id="PF12697"/>
    </source>
</evidence>
<dbReference type="GO" id="GO:0016787">
    <property type="term" value="F:hydrolase activity"/>
    <property type="evidence" value="ECO:0007669"/>
    <property type="project" value="UniProtKB-KW"/>
</dbReference>
<dbReference type="PANTHER" id="PTHR43798:SF33">
    <property type="entry name" value="HYDROLASE, PUTATIVE (AFU_ORTHOLOGUE AFUA_2G14860)-RELATED"/>
    <property type="match status" value="1"/>
</dbReference>
<keyword evidence="2" id="KW-0378">Hydrolase</keyword>
<dbReference type="InterPro" id="IPR029058">
    <property type="entry name" value="AB_hydrolase_fold"/>
</dbReference>